<dbReference type="EMBL" id="AGBM01000001">
    <property type="protein sequence ID" value="EJL04145.1"/>
    <property type="molecule type" value="Genomic_DNA"/>
</dbReference>
<protein>
    <submittedName>
        <fullName evidence="1">Uncharacterized protein</fullName>
    </submittedName>
</protein>
<gene>
    <name evidence="1" type="ORF">PflQ2_4515</name>
</gene>
<dbReference type="AlphaFoldDB" id="J2EKT5"/>
<accession>J2EKT5</accession>
<comment type="caution">
    <text evidence="1">The sequence shown here is derived from an EMBL/GenBank/DDBJ whole genome shotgun (WGS) entry which is preliminary data.</text>
</comment>
<evidence type="ECO:0000313" key="1">
    <source>
        <dbReference type="EMBL" id="EJL04145.1"/>
    </source>
</evidence>
<reference evidence="1" key="1">
    <citation type="journal article" date="2012" name="PLoS Genet.">
        <title>Comparative Genomics of Plant-Associated Pseudomonas spp.: Insights into Diversity and Inheritance of Traits Involved in Multitrophic Interactions.</title>
        <authorList>
            <person name="Loper J.E."/>
            <person name="Hassan K.A."/>
            <person name="Mavrodi D.V."/>
            <person name="Davis E.W.II."/>
            <person name="Lim C.K."/>
            <person name="Shaffer B.T."/>
            <person name="Elbourne L.D."/>
            <person name="Stockwell V.O."/>
            <person name="Hartney S.L."/>
            <person name="Breakwell K."/>
            <person name="Henkels M.D."/>
            <person name="Tetu S.G."/>
            <person name="Rangel L.I."/>
            <person name="Kidarsa T.A."/>
            <person name="Wilson N.L."/>
            <person name="van de Mortel J.E."/>
            <person name="Song C."/>
            <person name="Blumhagen R."/>
            <person name="Radune D."/>
            <person name="Hostetler J.B."/>
            <person name="Brinkac L.M."/>
            <person name="Durkin A.S."/>
            <person name="Kluepfel D.A."/>
            <person name="Wechter W.P."/>
            <person name="Anderson A.J."/>
            <person name="Kim Y.C."/>
            <person name="Pierson L.S.III."/>
            <person name="Pierson E.A."/>
            <person name="Lindow S.E."/>
            <person name="Kobayashi D.Y."/>
            <person name="Raaijmakers J.M."/>
            <person name="Weller D.M."/>
            <person name="Thomashow L.S."/>
            <person name="Allen A.E."/>
            <person name="Paulsen I.T."/>
        </authorList>
    </citation>
    <scope>NUCLEOTIDE SEQUENCE [LARGE SCALE GENOMIC DNA]</scope>
    <source>
        <strain evidence="1">Q2-87</strain>
    </source>
</reference>
<dbReference type="Proteomes" id="UP000007289">
    <property type="component" value="Chromosome"/>
</dbReference>
<dbReference type="HOGENOM" id="CLU_2397348_0_0_6"/>
<sequence length="93" mass="10547">MAFSVVAEGKDNHTLKLLLEKSNGNSNYDKTIEKFIDFIRDYHLTENSAAESEITKSESSNGIILVHLNSETNKIEWLDPLPADVRARLNKKE</sequence>
<proteinExistence type="predicted"/>
<organism evidence="1">
    <name type="scientific">Pseudomonas fluorescens (strain Q2-87)</name>
    <dbReference type="NCBI Taxonomy" id="1038922"/>
    <lineage>
        <taxon>Bacteria</taxon>
        <taxon>Pseudomonadati</taxon>
        <taxon>Pseudomonadota</taxon>
        <taxon>Gammaproteobacteria</taxon>
        <taxon>Pseudomonadales</taxon>
        <taxon>Pseudomonadaceae</taxon>
        <taxon>Pseudomonas</taxon>
    </lineage>
</organism>
<dbReference type="RefSeq" id="WP_003185194.1">
    <property type="nucleotide sequence ID" value="NZ_CM001558.1"/>
</dbReference>
<name>J2EKT5_PSEFQ</name>